<dbReference type="GO" id="GO:0042765">
    <property type="term" value="C:GPI-anchor transamidase complex"/>
    <property type="evidence" value="ECO:0007669"/>
    <property type="project" value="InterPro"/>
</dbReference>
<dbReference type="STRING" id="69332.A0A388M490"/>
<evidence type="ECO:0000313" key="3">
    <source>
        <dbReference type="Proteomes" id="UP000265515"/>
    </source>
</evidence>
<evidence type="ECO:0000256" key="1">
    <source>
        <dbReference type="SAM" id="MobiDB-lite"/>
    </source>
</evidence>
<dbReference type="OrthoDB" id="445301at2759"/>
<dbReference type="Pfam" id="PF04114">
    <property type="entry name" value="Gaa1"/>
    <property type="match status" value="1"/>
</dbReference>
<accession>A0A388M490</accession>
<dbReference type="GO" id="GO:0016255">
    <property type="term" value="P:attachment of GPI anchor to protein"/>
    <property type="evidence" value="ECO:0007669"/>
    <property type="project" value="TreeGrafter"/>
</dbReference>
<sequence length="465" mass="50046">MLPVFARTTYVSENALMPATADPRFSEVDASYALKVADRLQQLVDSSSNKHKTLEDWLLGRLSHLGVDTYVHPFPPPEMQLGSRFGWASHRQGRQSESAAGSADNKTGGWDPGLGASSCEVRGVASLESCSAAGLDGNTPGMAAGIPMKKRPGGVNVVGIVRAPQGEGNEAMVLVTPFNVSEEGLNEADALGLGVGLALLKVFSELSWLAKDYVWIAADAAYGVHYPVNQWLKEYHSSAVKCAMHDPLNGSSMDFKWAGVISAGLVLEVERTFRGGALNRVKLLTEGGNGKMPNQDLINTAHYTSTWREGVRLEMDKQEEVERSAVAMFIGSVLETVTKTIRWAVTGIIGHDGGGDGKEHWLQEFLKAIPSITAGGYVEGLATLTQFMQNQALGVPTGAHGAFGNYVIDAMTLRAMAANPHATAKVGPTAARQRRIEQIESVRKIGRYKFHESSLTVFSLFACRT</sequence>
<organism evidence="2 3">
    <name type="scientific">Chara braunii</name>
    <name type="common">Braun's stonewort</name>
    <dbReference type="NCBI Taxonomy" id="69332"/>
    <lineage>
        <taxon>Eukaryota</taxon>
        <taxon>Viridiplantae</taxon>
        <taxon>Streptophyta</taxon>
        <taxon>Charophyceae</taxon>
        <taxon>Charales</taxon>
        <taxon>Characeae</taxon>
        <taxon>Chara</taxon>
    </lineage>
</organism>
<comment type="caution">
    <text evidence="2">The sequence shown here is derived from an EMBL/GenBank/DDBJ whole genome shotgun (WGS) entry which is preliminary data.</text>
</comment>
<gene>
    <name evidence="2" type="ORF">CBR_g49194</name>
</gene>
<dbReference type="PANTHER" id="PTHR13304">
    <property type="entry name" value="GLYCOSYLPHOSPHATIDYLINOSITOL ANCHOR ATTACHMENT 1 PROTEIN"/>
    <property type="match status" value="1"/>
</dbReference>
<dbReference type="PANTHER" id="PTHR13304:SF0">
    <property type="entry name" value="GLYCOSYLPHOSPHATIDYLINOSITOL ANCHOR ATTACHMENT 1 PROTEIN"/>
    <property type="match status" value="1"/>
</dbReference>
<dbReference type="Proteomes" id="UP000265515">
    <property type="component" value="Unassembled WGS sequence"/>
</dbReference>
<feature type="region of interest" description="Disordered" evidence="1">
    <location>
        <begin position="87"/>
        <end position="109"/>
    </location>
</feature>
<protein>
    <submittedName>
        <fullName evidence="2">Uncharacterized protein</fullName>
    </submittedName>
</protein>
<name>A0A388M490_CHABU</name>
<dbReference type="Gramene" id="GBG89404">
    <property type="protein sequence ID" value="GBG89404"/>
    <property type="gene ID" value="CBR_g49194"/>
</dbReference>
<reference evidence="2 3" key="1">
    <citation type="journal article" date="2018" name="Cell">
        <title>The Chara Genome: Secondary Complexity and Implications for Plant Terrestrialization.</title>
        <authorList>
            <person name="Nishiyama T."/>
            <person name="Sakayama H."/>
            <person name="Vries J.D."/>
            <person name="Buschmann H."/>
            <person name="Saint-Marcoux D."/>
            <person name="Ullrich K.K."/>
            <person name="Haas F.B."/>
            <person name="Vanderstraeten L."/>
            <person name="Becker D."/>
            <person name="Lang D."/>
            <person name="Vosolsobe S."/>
            <person name="Rombauts S."/>
            <person name="Wilhelmsson P.K.I."/>
            <person name="Janitza P."/>
            <person name="Kern R."/>
            <person name="Heyl A."/>
            <person name="Rumpler F."/>
            <person name="Villalobos L.I.A.C."/>
            <person name="Clay J.M."/>
            <person name="Skokan R."/>
            <person name="Toyoda A."/>
            <person name="Suzuki Y."/>
            <person name="Kagoshima H."/>
            <person name="Schijlen E."/>
            <person name="Tajeshwar N."/>
            <person name="Catarino B."/>
            <person name="Hetherington A.J."/>
            <person name="Saltykova A."/>
            <person name="Bonnot C."/>
            <person name="Breuninger H."/>
            <person name="Symeonidi A."/>
            <person name="Radhakrishnan G.V."/>
            <person name="Van Nieuwerburgh F."/>
            <person name="Deforce D."/>
            <person name="Chang C."/>
            <person name="Karol K.G."/>
            <person name="Hedrich R."/>
            <person name="Ulvskov P."/>
            <person name="Glockner G."/>
            <person name="Delwiche C.F."/>
            <person name="Petrasek J."/>
            <person name="Van de Peer Y."/>
            <person name="Friml J."/>
            <person name="Beilby M."/>
            <person name="Dolan L."/>
            <person name="Kohara Y."/>
            <person name="Sugano S."/>
            <person name="Fujiyama A."/>
            <person name="Delaux P.-M."/>
            <person name="Quint M."/>
            <person name="TheiBen G."/>
            <person name="Hagemann M."/>
            <person name="Harholt J."/>
            <person name="Dunand C."/>
            <person name="Zachgo S."/>
            <person name="Langdale J."/>
            <person name="Maumus F."/>
            <person name="Straeten D.V.D."/>
            <person name="Gould S.B."/>
            <person name="Rensing S.A."/>
        </authorList>
    </citation>
    <scope>NUCLEOTIDE SEQUENCE [LARGE SCALE GENOMIC DNA]</scope>
    <source>
        <strain evidence="2 3">S276</strain>
    </source>
</reference>
<dbReference type="InterPro" id="IPR007246">
    <property type="entry name" value="Gaa1"/>
</dbReference>
<dbReference type="EMBL" id="BFEA01000734">
    <property type="protein sequence ID" value="GBG89404.1"/>
    <property type="molecule type" value="Genomic_DNA"/>
</dbReference>
<dbReference type="AlphaFoldDB" id="A0A388M490"/>
<proteinExistence type="predicted"/>
<evidence type="ECO:0000313" key="2">
    <source>
        <dbReference type="EMBL" id="GBG89404.1"/>
    </source>
</evidence>
<keyword evidence="3" id="KW-1185">Reference proteome</keyword>